<sequence>MKTLFPLLLLLIFTFESTQDNCVYILKSYAIQKAIAPSRKQFYGKDTEGCRKLCEETPECISAEHTQNQLNSEMISGGTCYIYNGDYNLAFATYNFQIIWEILLKIEGCGQEALANALRGKVQNVGGKKYKLDIRKNEKVIYLNFV</sequence>
<evidence type="ECO:0000313" key="2">
    <source>
        <dbReference type="Proteomes" id="UP000095282"/>
    </source>
</evidence>
<organism evidence="2 3">
    <name type="scientific">Caenorhabditis tropicalis</name>
    <dbReference type="NCBI Taxonomy" id="1561998"/>
    <lineage>
        <taxon>Eukaryota</taxon>
        <taxon>Metazoa</taxon>
        <taxon>Ecdysozoa</taxon>
        <taxon>Nematoda</taxon>
        <taxon>Chromadorea</taxon>
        <taxon>Rhabditida</taxon>
        <taxon>Rhabditina</taxon>
        <taxon>Rhabditomorpha</taxon>
        <taxon>Rhabditoidea</taxon>
        <taxon>Rhabditidae</taxon>
        <taxon>Peloderinae</taxon>
        <taxon>Caenorhabditis</taxon>
    </lineage>
</organism>
<keyword evidence="1" id="KW-0732">Signal</keyword>
<protein>
    <submittedName>
        <fullName evidence="3">Apple domain-containing protein</fullName>
    </submittedName>
</protein>
<evidence type="ECO:0000256" key="1">
    <source>
        <dbReference type="SAM" id="SignalP"/>
    </source>
</evidence>
<dbReference type="AlphaFoldDB" id="A0A1I7UW28"/>
<keyword evidence="2" id="KW-1185">Reference proteome</keyword>
<feature type="chain" id="PRO_5009309422" evidence="1">
    <location>
        <begin position="21"/>
        <end position="146"/>
    </location>
</feature>
<feature type="signal peptide" evidence="1">
    <location>
        <begin position="1"/>
        <end position="20"/>
    </location>
</feature>
<name>A0A1I7UW28_9PELO</name>
<dbReference type="WBParaSite" id="Csp11.Scaffold630.g19926.t1">
    <property type="protein sequence ID" value="Csp11.Scaffold630.g19926.t1"/>
    <property type="gene ID" value="Csp11.Scaffold630.g19926"/>
</dbReference>
<proteinExistence type="predicted"/>
<reference evidence="3" key="1">
    <citation type="submission" date="2016-11" db="UniProtKB">
        <authorList>
            <consortium name="WormBaseParasite"/>
        </authorList>
    </citation>
    <scope>IDENTIFICATION</scope>
</reference>
<accession>A0A1I7UW28</accession>
<evidence type="ECO:0000313" key="3">
    <source>
        <dbReference type="WBParaSite" id="Csp11.Scaffold630.g19926.t1"/>
    </source>
</evidence>
<dbReference type="Proteomes" id="UP000095282">
    <property type="component" value="Unplaced"/>
</dbReference>